<dbReference type="EMBL" id="RCMG01000104">
    <property type="protein sequence ID" value="KAG2863429.1"/>
    <property type="molecule type" value="Genomic_DNA"/>
</dbReference>
<dbReference type="Proteomes" id="UP000735874">
    <property type="component" value="Unassembled WGS sequence"/>
</dbReference>
<organism evidence="1 2">
    <name type="scientific">Phytophthora cactorum</name>
    <dbReference type="NCBI Taxonomy" id="29920"/>
    <lineage>
        <taxon>Eukaryota</taxon>
        <taxon>Sar</taxon>
        <taxon>Stramenopiles</taxon>
        <taxon>Oomycota</taxon>
        <taxon>Peronosporomycetes</taxon>
        <taxon>Peronosporales</taxon>
        <taxon>Peronosporaceae</taxon>
        <taxon>Phytophthora</taxon>
    </lineage>
</organism>
<evidence type="ECO:0000313" key="2">
    <source>
        <dbReference type="Proteomes" id="UP000735874"/>
    </source>
</evidence>
<reference evidence="1" key="1">
    <citation type="submission" date="2018-10" db="EMBL/GenBank/DDBJ databases">
        <title>Effector identification in a new, highly contiguous assembly of the strawberry crown rot pathogen Phytophthora cactorum.</title>
        <authorList>
            <person name="Armitage A.D."/>
            <person name="Nellist C.F."/>
            <person name="Bates H."/>
            <person name="Vickerstaff R.J."/>
            <person name="Harrison R.J."/>
        </authorList>
    </citation>
    <scope>NUCLEOTIDE SEQUENCE</scope>
    <source>
        <strain evidence="1">15-7</strain>
    </source>
</reference>
<proteinExistence type="predicted"/>
<comment type="caution">
    <text evidence="1">The sequence shown here is derived from an EMBL/GenBank/DDBJ whole genome shotgun (WGS) entry which is preliminary data.</text>
</comment>
<name>A0A8T0ZN63_9STRA</name>
<sequence>MVPLCERQGEALHRCKFCSADRKKLTDTGYSNLVSHLSSSHEDFSVQYDAPPPRFLRLFPRKPTIASSGFGGW</sequence>
<accession>A0A8T0ZN63</accession>
<evidence type="ECO:0008006" key="3">
    <source>
        <dbReference type="Google" id="ProtNLM"/>
    </source>
</evidence>
<gene>
    <name evidence="1" type="ORF">PC113_g5438</name>
</gene>
<dbReference type="AlphaFoldDB" id="A0A8T0ZN63"/>
<evidence type="ECO:0000313" key="1">
    <source>
        <dbReference type="EMBL" id="KAG2863429.1"/>
    </source>
</evidence>
<protein>
    <recommendedName>
        <fullName evidence="3">BED-type domain-containing protein</fullName>
    </recommendedName>
</protein>